<dbReference type="PIRSF" id="PIRSF037205">
    <property type="entry name" value="UCP037205"/>
    <property type="match status" value="1"/>
</dbReference>
<dbReference type="GeneID" id="83260200"/>
<dbReference type="Proteomes" id="UP001170717">
    <property type="component" value="Unassembled WGS sequence"/>
</dbReference>
<dbReference type="PANTHER" id="PTHR37463:SF1">
    <property type="entry name" value="DUF2256 DOMAIN-CONTAINING PROTEIN"/>
    <property type="match status" value="1"/>
</dbReference>
<dbReference type="Pfam" id="PF10013">
    <property type="entry name" value="DUF2256"/>
    <property type="match status" value="1"/>
</dbReference>
<evidence type="ECO:0000313" key="1">
    <source>
        <dbReference type="EMBL" id="MDO6576034.1"/>
    </source>
</evidence>
<name>A0AAW7YUM1_9ALTE</name>
<organism evidence="1 2">
    <name type="scientific">Alteromonas stellipolaris</name>
    <dbReference type="NCBI Taxonomy" id="233316"/>
    <lineage>
        <taxon>Bacteria</taxon>
        <taxon>Pseudomonadati</taxon>
        <taxon>Pseudomonadota</taxon>
        <taxon>Gammaproteobacteria</taxon>
        <taxon>Alteromonadales</taxon>
        <taxon>Alteromonadaceae</taxon>
        <taxon>Alteromonas/Salinimonas group</taxon>
        <taxon>Alteromonas</taxon>
    </lineage>
</organism>
<sequence length="45" mass="5480">MKKSDLPSKMCPVCNRPFTWRKKWEKNWDNVVYCSKRCAGNKRMK</sequence>
<reference evidence="1" key="1">
    <citation type="submission" date="2023-07" db="EMBL/GenBank/DDBJ databases">
        <title>Genome content predicts the carbon catabolic preferences of heterotrophic bacteria.</title>
        <authorList>
            <person name="Gralka M."/>
        </authorList>
    </citation>
    <scope>NUCLEOTIDE SEQUENCE</scope>
    <source>
        <strain evidence="1">F2M12</strain>
    </source>
</reference>
<dbReference type="PANTHER" id="PTHR37463">
    <property type="entry name" value="GSL3115 PROTEIN"/>
    <property type="match status" value="1"/>
</dbReference>
<dbReference type="EMBL" id="JAUOQI010000001">
    <property type="protein sequence ID" value="MDO6576034.1"/>
    <property type="molecule type" value="Genomic_DNA"/>
</dbReference>
<proteinExistence type="predicted"/>
<accession>A0AAW7YUM1</accession>
<dbReference type="InterPro" id="IPR017136">
    <property type="entry name" value="UCP037205"/>
</dbReference>
<gene>
    <name evidence="1" type="ORF">Q4527_01470</name>
</gene>
<evidence type="ECO:0000313" key="2">
    <source>
        <dbReference type="Proteomes" id="UP001170717"/>
    </source>
</evidence>
<protein>
    <submittedName>
        <fullName evidence="1">DUF2256 domain-containing protein</fullName>
    </submittedName>
</protein>
<dbReference type="AlphaFoldDB" id="A0AAW7YUM1"/>
<dbReference type="RefSeq" id="WP_082604920.1">
    <property type="nucleotide sequence ID" value="NZ_CAXIBE010000009.1"/>
</dbReference>
<comment type="caution">
    <text evidence="1">The sequence shown here is derived from an EMBL/GenBank/DDBJ whole genome shotgun (WGS) entry which is preliminary data.</text>
</comment>